<dbReference type="PANTHER" id="PTHR42085:SF7">
    <property type="entry name" value="F-BOX DOMAIN-CONTAINING PROTEIN"/>
    <property type="match status" value="1"/>
</dbReference>
<organism evidence="1 2">
    <name type="scientific">Neurospora crassa (strain ATCC 24698 / 74-OR23-1A / CBS 708.71 / DSM 1257 / FGSC 987)</name>
    <dbReference type="NCBI Taxonomy" id="367110"/>
    <lineage>
        <taxon>Eukaryota</taxon>
        <taxon>Fungi</taxon>
        <taxon>Dikarya</taxon>
        <taxon>Ascomycota</taxon>
        <taxon>Pezizomycotina</taxon>
        <taxon>Sordariomycetes</taxon>
        <taxon>Sordariomycetidae</taxon>
        <taxon>Sordariales</taxon>
        <taxon>Sordariaceae</taxon>
        <taxon>Neurospora</taxon>
    </lineage>
</organism>
<dbReference type="PANTHER" id="PTHR42085">
    <property type="entry name" value="F-BOX DOMAIN-CONTAINING PROTEIN"/>
    <property type="match status" value="1"/>
</dbReference>
<gene>
    <name evidence="1" type="ORF">NCU05112</name>
</gene>
<dbReference type="HOGENOM" id="CLU_1337844_0_0_1"/>
<evidence type="ECO:0000313" key="2">
    <source>
        <dbReference type="Proteomes" id="UP000001805"/>
    </source>
</evidence>
<sequence length="208" mass="23586">MSLTSYLPHSDSKTLGFLDLPLEIRIFIYRELVIQPETIELSCRRPVFECLQEADTTAILSLNQQTRAEALDVFYAENTFRIVVVADDGDNEDLLSRLPQAVDHRLPIRRLELTHPVVASSLSNTMLYRPDVDNKIWISVLSNLKSLCIIVVEPETLPVHEEVVVREEGEGRNSMISLNDVKSFYSQLVAQSFESSRATLVSLLTLRI</sequence>
<dbReference type="PaxDb" id="5141-EFNCRP00000001438"/>
<protein>
    <recommendedName>
        <fullName evidence="3">F-box domain-containing protein</fullName>
    </recommendedName>
</protein>
<dbReference type="OrthoDB" id="2951834at2759"/>
<dbReference type="InterPro" id="IPR038883">
    <property type="entry name" value="AN11006-like"/>
</dbReference>
<dbReference type="GeneID" id="3873245"/>
<dbReference type="KEGG" id="ncr:NCU05112"/>
<dbReference type="RefSeq" id="XP_957098.1">
    <property type="nucleotide sequence ID" value="XM_952005.1"/>
</dbReference>
<evidence type="ECO:0000313" key="1">
    <source>
        <dbReference type="EMBL" id="EAA27862.1"/>
    </source>
</evidence>
<proteinExistence type="predicted"/>
<accession>Q1K5M6</accession>
<dbReference type="VEuPathDB" id="FungiDB:NCU05112"/>
<dbReference type="AlphaFoldDB" id="Q1K5M6"/>
<name>Q1K5M6_NEUCR</name>
<dbReference type="EMBL" id="CM002241">
    <property type="protein sequence ID" value="EAA27862.1"/>
    <property type="molecule type" value="Genomic_DNA"/>
</dbReference>
<keyword evidence="2" id="KW-1185">Reference proteome</keyword>
<reference evidence="1 2" key="1">
    <citation type="journal article" date="2003" name="Nature">
        <title>The genome sequence of the filamentous fungus Neurospora crassa.</title>
        <authorList>
            <person name="Galagan J.E."/>
            <person name="Calvo S.E."/>
            <person name="Borkovich K.A."/>
            <person name="Selker E.U."/>
            <person name="Read N.D."/>
            <person name="Jaffe D."/>
            <person name="FitzHugh W."/>
            <person name="Ma L.J."/>
            <person name="Smirnov S."/>
            <person name="Purcell S."/>
            <person name="Rehman B."/>
            <person name="Elkins T."/>
            <person name="Engels R."/>
            <person name="Wang S."/>
            <person name="Nielsen C.B."/>
            <person name="Butler J."/>
            <person name="Endrizzi M."/>
            <person name="Qui D."/>
            <person name="Ianakiev P."/>
            <person name="Bell-Pedersen D."/>
            <person name="Nelson M.A."/>
            <person name="Werner-Washburne M."/>
            <person name="Selitrennikoff C.P."/>
            <person name="Kinsey J.A."/>
            <person name="Braun E.L."/>
            <person name="Zelter A."/>
            <person name="Schulte U."/>
            <person name="Kothe G.O."/>
            <person name="Jedd G."/>
            <person name="Mewes W."/>
            <person name="Staben C."/>
            <person name="Marcotte E."/>
            <person name="Greenberg D."/>
            <person name="Roy A."/>
            <person name="Foley K."/>
            <person name="Naylor J."/>
            <person name="Stange-Thomann N."/>
            <person name="Barrett R."/>
            <person name="Gnerre S."/>
            <person name="Kamal M."/>
            <person name="Kamvysselis M."/>
            <person name="Mauceli E."/>
            <person name="Bielke C."/>
            <person name="Rudd S."/>
            <person name="Frishman D."/>
            <person name="Krystofova S."/>
            <person name="Rasmussen C."/>
            <person name="Metzenberg R.L."/>
            <person name="Perkins D.D."/>
            <person name="Kroken S."/>
            <person name="Cogoni C."/>
            <person name="Macino G."/>
            <person name="Catcheside D."/>
            <person name="Li W."/>
            <person name="Pratt R.J."/>
            <person name="Osmani S.A."/>
            <person name="DeSouza C.P."/>
            <person name="Glass L."/>
            <person name="Orbach M.J."/>
            <person name="Berglund J.A."/>
            <person name="Voelker R."/>
            <person name="Yarden O."/>
            <person name="Plamann M."/>
            <person name="Seiler S."/>
            <person name="Dunlap J."/>
            <person name="Radford A."/>
            <person name="Aramayo R."/>
            <person name="Natvig D.O."/>
            <person name="Alex L.A."/>
            <person name="Mannhaupt G."/>
            <person name="Ebbole D.J."/>
            <person name="Freitag M."/>
            <person name="Paulsen I."/>
            <person name="Sachs M.S."/>
            <person name="Lander E.S."/>
            <person name="Nusbaum C."/>
            <person name="Birren B."/>
        </authorList>
    </citation>
    <scope>NUCLEOTIDE SEQUENCE [LARGE SCALE GENOMIC DNA]</scope>
    <source>
        <strain evidence="2">ATCC 24698 / 74-OR23-1A / CBS 708.71 / DSM 1257 / FGSC 987</strain>
    </source>
</reference>
<dbReference type="InParanoid" id="Q1K5M6"/>
<dbReference type="Proteomes" id="UP000001805">
    <property type="component" value="Chromosome 5, Linkage Group VI"/>
</dbReference>
<evidence type="ECO:0008006" key="3">
    <source>
        <dbReference type="Google" id="ProtNLM"/>
    </source>
</evidence>